<dbReference type="Pfam" id="PF03473">
    <property type="entry name" value="MOSC"/>
    <property type="match status" value="1"/>
</dbReference>
<organism evidence="2 3">
    <name type="scientific">Methylobacterium oryzae</name>
    <dbReference type="NCBI Taxonomy" id="334852"/>
    <lineage>
        <taxon>Bacteria</taxon>
        <taxon>Pseudomonadati</taxon>
        <taxon>Pseudomonadota</taxon>
        <taxon>Alphaproteobacteria</taxon>
        <taxon>Hyphomicrobiales</taxon>
        <taxon>Methylobacteriaceae</taxon>
        <taxon>Methylobacterium</taxon>
    </lineage>
</organism>
<gene>
    <name evidence="2" type="ORF">MOTC310_12790</name>
</gene>
<proteinExistence type="predicted"/>
<dbReference type="Proteomes" id="UP001355206">
    <property type="component" value="Unassembled WGS sequence"/>
</dbReference>
<accession>A0ABU7TNC2</accession>
<dbReference type="SUPFAM" id="SSF50800">
    <property type="entry name" value="PK beta-barrel domain-like"/>
    <property type="match status" value="1"/>
</dbReference>
<reference evidence="2 3" key="1">
    <citation type="journal article" date="2012" name="Genet. Mol. Biol.">
        <title>Analysis of 16S rRNA and mxaF genes revealing insights into Methylobacterium niche-specific plant association.</title>
        <authorList>
            <person name="Dourado M.N."/>
            <person name="Andreote F.D."/>
            <person name="Dini-Andreote F."/>
            <person name="Conti R."/>
            <person name="Araujo J.M."/>
            <person name="Araujo W.L."/>
        </authorList>
    </citation>
    <scope>NUCLEOTIDE SEQUENCE [LARGE SCALE GENOMIC DNA]</scope>
    <source>
        <strain evidence="2 3">TC3-10</strain>
    </source>
</reference>
<sequence>MSLAHREVLSRLHEAAGALGVLLEIHAQPSRTGIRRPVRGAAPPKRRPPAIRRARAPAPWWPPVDPMWCCNSAPQGAATLLRGGSIQGHAPRMTALIHVSALYRYPVKGLSPEPIGRAELETSGFFPGDRLYAIENGPSGFNAVAPRHQPKTKYLMLMRDEALARLRTRYDDATATLTVEGYGEPQAFRLDTEAGREGLAELMRRFVPGSLRGEPKVLAAPPQYRFTDSPTGYVSLINRASVAAVEDYLGAPVDPLRFRGNLLVDGLEPFAELEMVGQVIEAPSGLRLKIIKRTVRCAATNVDPVSGVRDCDIPWTLDARLGHRDLGVYAEVIAGGALAKGDALRVVG</sequence>
<dbReference type="PROSITE" id="PS51340">
    <property type="entry name" value="MOSC"/>
    <property type="match status" value="1"/>
</dbReference>
<dbReference type="Gene3D" id="2.40.33.20">
    <property type="entry name" value="PK beta-barrel domain-like"/>
    <property type="match status" value="1"/>
</dbReference>
<dbReference type="InterPro" id="IPR005303">
    <property type="entry name" value="MOCOS_middle"/>
</dbReference>
<dbReference type="Pfam" id="PF03476">
    <property type="entry name" value="MOSC_N"/>
    <property type="match status" value="1"/>
</dbReference>
<name>A0ABU7TNC2_9HYPH</name>
<dbReference type="EMBL" id="MLCA01000006">
    <property type="protein sequence ID" value="MEE7491292.1"/>
    <property type="molecule type" value="Genomic_DNA"/>
</dbReference>
<comment type="caution">
    <text evidence="2">The sequence shown here is derived from an EMBL/GenBank/DDBJ whole genome shotgun (WGS) entry which is preliminary data.</text>
</comment>
<dbReference type="InterPro" id="IPR011037">
    <property type="entry name" value="Pyrv_Knase-like_insert_dom_sf"/>
</dbReference>
<keyword evidence="3" id="KW-1185">Reference proteome</keyword>
<evidence type="ECO:0000259" key="1">
    <source>
        <dbReference type="PROSITE" id="PS51340"/>
    </source>
</evidence>
<dbReference type="InterPro" id="IPR005302">
    <property type="entry name" value="MoCF_Sase_C"/>
</dbReference>
<feature type="domain" description="MOSC" evidence="1">
    <location>
        <begin position="177"/>
        <end position="347"/>
    </location>
</feature>
<evidence type="ECO:0000313" key="3">
    <source>
        <dbReference type="Proteomes" id="UP001355206"/>
    </source>
</evidence>
<evidence type="ECO:0000313" key="2">
    <source>
        <dbReference type="EMBL" id="MEE7491292.1"/>
    </source>
</evidence>
<protein>
    <submittedName>
        <fullName evidence="2">MOSC domain-containing protein</fullName>
    </submittedName>
</protein>